<sequence>MAITNNLTSFISKRLHQLQSFLFPDQYQVRLITVLPLLETPELRSSLLHHGTASPPSPAPDSDDCGLRESHPFIPALALFGRWLLSVSHGKFLTTHPRCGLARMPRPGKPVTGDSNITTRCKIKRSA</sequence>
<evidence type="ECO:0000313" key="3">
    <source>
        <dbReference type="Proteomes" id="UP000033140"/>
    </source>
</evidence>
<keyword evidence="3" id="KW-1185">Reference proteome</keyword>
<reference evidence="2 3" key="2">
    <citation type="journal article" date="2014" name="J. Gen. Appl. Microbiol.">
        <title>The early diverging ascomycetous budding yeast Saitoella complicata has three histone deacetylases belonging to the Clr6, Hos2, and Rpd3 lineages.</title>
        <authorList>
            <person name="Nishida H."/>
            <person name="Matsumoto T."/>
            <person name="Kondo S."/>
            <person name="Hamamoto M."/>
            <person name="Yoshikawa H."/>
        </authorList>
    </citation>
    <scope>NUCLEOTIDE SEQUENCE [LARGE SCALE GENOMIC DNA]</scope>
    <source>
        <strain evidence="2 3">NRRL Y-17804</strain>
    </source>
</reference>
<feature type="region of interest" description="Disordered" evidence="1">
    <location>
        <begin position="47"/>
        <end position="67"/>
    </location>
</feature>
<reference evidence="2 3" key="1">
    <citation type="journal article" date="2011" name="J. Gen. Appl. Microbiol.">
        <title>Draft genome sequencing of the enigmatic yeast Saitoella complicata.</title>
        <authorList>
            <person name="Nishida H."/>
            <person name="Hamamoto M."/>
            <person name="Sugiyama J."/>
        </authorList>
    </citation>
    <scope>NUCLEOTIDE SEQUENCE [LARGE SCALE GENOMIC DNA]</scope>
    <source>
        <strain evidence="2 3">NRRL Y-17804</strain>
    </source>
</reference>
<protein>
    <submittedName>
        <fullName evidence="2">Uncharacterized protein</fullName>
    </submittedName>
</protein>
<dbReference type="AlphaFoldDB" id="A0A0E9NQH2"/>
<reference evidence="2 3" key="3">
    <citation type="journal article" date="2015" name="Genome Announc.">
        <title>Draft Genome Sequence of the Archiascomycetous Yeast Saitoella complicata.</title>
        <authorList>
            <person name="Yamauchi K."/>
            <person name="Kondo S."/>
            <person name="Hamamoto M."/>
            <person name="Takahashi Y."/>
            <person name="Ogura Y."/>
            <person name="Hayashi T."/>
            <person name="Nishida H."/>
        </authorList>
    </citation>
    <scope>NUCLEOTIDE SEQUENCE [LARGE SCALE GENOMIC DNA]</scope>
    <source>
        <strain evidence="2 3">NRRL Y-17804</strain>
    </source>
</reference>
<comment type="caution">
    <text evidence="2">The sequence shown here is derived from an EMBL/GenBank/DDBJ whole genome shotgun (WGS) entry which is preliminary data.</text>
</comment>
<organism evidence="2 3">
    <name type="scientific">Saitoella complicata (strain BCRC 22490 / CBS 7301 / JCM 7358 / NBRC 10748 / NRRL Y-17804)</name>
    <dbReference type="NCBI Taxonomy" id="698492"/>
    <lineage>
        <taxon>Eukaryota</taxon>
        <taxon>Fungi</taxon>
        <taxon>Dikarya</taxon>
        <taxon>Ascomycota</taxon>
        <taxon>Taphrinomycotina</taxon>
        <taxon>Taphrinomycotina incertae sedis</taxon>
        <taxon>Saitoella</taxon>
    </lineage>
</organism>
<evidence type="ECO:0000313" key="2">
    <source>
        <dbReference type="EMBL" id="GAO51675.1"/>
    </source>
</evidence>
<accession>A0A0E9NQH2</accession>
<evidence type="ECO:0000256" key="1">
    <source>
        <dbReference type="SAM" id="MobiDB-lite"/>
    </source>
</evidence>
<dbReference type="Proteomes" id="UP000033140">
    <property type="component" value="Unassembled WGS sequence"/>
</dbReference>
<proteinExistence type="predicted"/>
<gene>
    <name evidence="2" type="ORF">G7K_5768-t1</name>
</gene>
<name>A0A0E9NQH2_SAICN</name>
<dbReference type="EMBL" id="BACD03000050">
    <property type="protein sequence ID" value="GAO51675.1"/>
    <property type="molecule type" value="Genomic_DNA"/>
</dbReference>